<dbReference type="InterPro" id="IPR012337">
    <property type="entry name" value="RNaseH-like_sf"/>
</dbReference>
<dbReference type="Gene3D" id="3.30.420.10">
    <property type="entry name" value="Ribonuclease H-like superfamily/Ribonuclease H"/>
    <property type="match status" value="1"/>
</dbReference>
<dbReference type="RefSeq" id="WP_282336886.1">
    <property type="nucleotide sequence ID" value="NZ_JASBRG010000010.1"/>
</dbReference>
<dbReference type="PANTHER" id="PTHR46889:SF5">
    <property type="entry name" value="INTEGRASE PROTEIN"/>
    <property type="match status" value="1"/>
</dbReference>
<organism evidence="2 3">
    <name type="scientific">Pinibacter soli</name>
    <dbReference type="NCBI Taxonomy" id="3044211"/>
    <lineage>
        <taxon>Bacteria</taxon>
        <taxon>Pseudomonadati</taxon>
        <taxon>Bacteroidota</taxon>
        <taxon>Chitinophagia</taxon>
        <taxon>Chitinophagales</taxon>
        <taxon>Chitinophagaceae</taxon>
        <taxon>Pinibacter</taxon>
    </lineage>
</organism>
<protein>
    <submittedName>
        <fullName evidence="2">IS3 family transposase</fullName>
    </submittedName>
</protein>
<dbReference type="InterPro" id="IPR050900">
    <property type="entry name" value="Transposase_IS3/IS150/IS904"/>
</dbReference>
<dbReference type="PROSITE" id="PS50994">
    <property type="entry name" value="INTEGRASE"/>
    <property type="match status" value="1"/>
</dbReference>
<sequence length="267" mass="31360">MGYSRQYVYKQPKDAARQLEKQQVVKQLVDKQRKVLPRIGTRKVYYLIKDQLLQSGLKFGRDKLFALMRYYDLQIKPRRRYVQTTMSKHWLRKWPNIIKEKVVSAPDEVWVSDITYIKTDQGNCYLNMVTDKYSRKIVGYAIADDMGTESMIGALKMAISNKKSTAQTIHHSDRGLQYCSKEYHSLTQKNNIQLSMTENGDPYENALAERMNRTIKEEFGIDKIIKDKESVTQLVKESIFLYNHKRPHLALHMQTPEQVYQTKIPVT</sequence>
<dbReference type="Pfam" id="PF00665">
    <property type="entry name" value="rve"/>
    <property type="match status" value="1"/>
</dbReference>
<dbReference type="PANTHER" id="PTHR46889">
    <property type="entry name" value="TRANSPOSASE INSF FOR INSERTION SEQUENCE IS3B-RELATED"/>
    <property type="match status" value="1"/>
</dbReference>
<dbReference type="SUPFAM" id="SSF53098">
    <property type="entry name" value="Ribonuclease H-like"/>
    <property type="match status" value="1"/>
</dbReference>
<evidence type="ECO:0000259" key="1">
    <source>
        <dbReference type="PROSITE" id="PS50994"/>
    </source>
</evidence>
<proteinExistence type="predicted"/>
<dbReference type="InterPro" id="IPR036397">
    <property type="entry name" value="RNaseH_sf"/>
</dbReference>
<feature type="domain" description="Integrase catalytic" evidence="1">
    <location>
        <begin position="102"/>
        <end position="264"/>
    </location>
</feature>
<gene>
    <name evidence="2" type="ORF">QJ048_23330</name>
</gene>
<dbReference type="Proteomes" id="UP001226434">
    <property type="component" value="Unassembled WGS sequence"/>
</dbReference>
<comment type="caution">
    <text evidence="2">The sequence shown here is derived from an EMBL/GenBank/DDBJ whole genome shotgun (WGS) entry which is preliminary data.</text>
</comment>
<keyword evidence="3" id="KW-1185">Reference proteome</keyword>
<name>A0ABT6RJI7_9BACT</name>
<dbReference type="NCBIfam" id="NF033516">
    <property type="entry name" value="transpos_IS3"/>
    <property type="match status" value="1"/>
</dbReference>
<dbReference type="EMBL" id="JASBRG010000010">
    <property type="protein sequence ID" value="MDI3322737.1"/>
    <property type="molecule type" value="Genomic_DNA"/>
</dbReference>
<evidence type="ECO:0000313" key="3">
    <source>
        <dbReference type="Proteomes" id="UP001226434"/>
    </source>
</evidence>
<dbReference type="InterPro" id="IPR001584">
    <property type="entry name" value="Integrase_cat-core"/>
</dbReference>
<reference evidence="2 3" key="1">
    <citation type="submission" date="2023-05" db="EMBL/GenBank/DDBJ databases">
        <title>Genome sequence of Pinibacter sp. MAH-24.</title>
        <authorList>
            <person name="Huq M.A."/>
        </authorList>
    </citation>
    <scope>NUCLEOTIDE SEQUENCE [LARGE SCALE GENOMIC DNA]</scope>
    <source>
        <strain evidence="2 3">MAH-24</strain>
    </source>
</reference>
<evidence type="ECO:0000313" key="2">
    <source>
        <dbReference type="EMBL" id="MDI3322737.1"/>
    </source>
</evidence>
<accession>A0ABT6RJI7</accession>
<dbReference type="InterPro" id="IPR048020">
    <property type="entry name" value="Transpos_IS3"/>
</dbReference>